<dbReference type="InterPro" id="IPR016092">
    <property type="entry name" value="ATAP"/>
</dbReference>
<dbReference type="SUPFAM" id="SSF89360">
    <property type="entry name" value="HesB-like domain"/>
    <property type="match status" value="1"/>
</dbReference>
<dbReference type="InterPro" id="IPR035903">
    <property type="entry name" value="HesB-like_dom_sf"/>
</dbReference>
<organism evidence="3 4">
    <name type="scientific">Candidatus Tachikawaea gelatinosa</name>
    <dbReference type="NCBI Taxonomy" id="1410383"/>
    <lineage>
        <taxon>Bacteria</taxon>
        <taxon>Pseudomonadati</taxon>
        <taxon>Pseudomonadota</taxon>
        <taxon>Gammaproteobacteria</taxon>
        <taxon>Enterobacterales</taxon>
        <taxon>Enterobacteriaceae</taxon>
        <taxon>Candidatus Tachikawaea</taxon>
    </lineage>
</organism>
<dbReference type="GO" id="GO:0005829">
    <property type="term" value="C:cytosol"/>
    <property type="evidence" value="ECO:0007669"/>
    <property type="project" value="TreeGrafter"/>
</dbReference>
<dbReference type="GO" id="GO:0016226">
    <property type="term" value="P:iron-sulfur cluster assembly"/>
    <property type="evidence" value="ECO:0007669"/>
    <property type="project" value="InterPro"/>
</dbReference>
<gene>
    <name evidence="3" type="primary">yadR</name>
    <name evidence="3" type="ORF">TGUWTKB_1350</name>
</gene>
<dbReference type="STRING" id="1410383.TGUWTKB_1350"/>
<reference evidence="4" key="1">
    <citation type="submission" date="2013-11" db="EMBL/GenBank/DDBJ databases">
        <title>Symbiont-containing voluminous jelly as an extraordinary maternal gift for overwintering insect nymphs.</title>
        <authorList>
            <person name="Kaiwa N."/>
            <person name="Hosokawa T."/>
            <person name="Nikoh N."/>
            <person name="Meng X.Y."/>
            <person name="Tanahashi M."/>
            <person name="Moriyama M."/>
            <person name="Maeda T."/>
            <person name="Yamaguchi K."/>
            <person name="Shigenobu S."/>
            <person name="Ito M."/>
            <person name="Fukatsu T."/>
        </authorList>
    </citation>
    <scope>NUCLEOTIDE SEQUENCE [LARGE SCALE GENOMIC DNA]</scope>
    <source>
        <strain evidence="4">UwTKB</strain>
    </source>
</reference>
<evidence type="ECO:0000259" key="2">
    <source>
        <dbReference type="Pfam" id="PF01521"/>
    </source>
</evidence>
<dbReference type="HOGENOM" id="CLU_069054_5_3_6"/>
<dbReference type="RefSeq" id="WP_041062516.1">
    <property type="nucleotide sequence ID" value="NZ_AP014521.1"/>
</dbReference>
<keyword evidence="1" id="KW-0408">Iron</keyword>
<dbReference type="NCBIfam" id="TIGR00049">
    <property type="entry name" value="iron-sulfur cluster assembly accessory protein"/>
    <property type="match status" value="1"/>
</dbReference>
<dbReference type="KEGG" id="sbw:TGUWTKB_1350"/>
<dbReference type="PANTHER" id="PTHR43011:SF1">
    <property type="entry name" value="IRON-SULFUR CLUSTER ASSEMBLY 2 HOMOLOG, MITOCHONDRIAL"/>
    <property type="match status" value="1"/>
</dbReference>
<keyword evidence="4" id="KW-1185">Reference proteome</keyword>
<dbReference type="GO" id="GO:0051537">
    <property type="term" value="F:2 iron, 2 sulfur cluster binding"/>
    <property type="evidence" value="ECO:0007669"/>
    <property type="project" value="UniProtKB-ARBA"/>
</dbReference>
<dbReference type="AlphaFoldDB" id="A0A090AL95"/>
<protein>
    <submittedName>
        <fullName evidence="3">Iron-sulfur cluster insertion protein ErpA</fullName>
    </submittedName>
</protein>
<dbReference type="Proteomes" id="UP000031627">
    <property type="component" value="Chromosome"/>
</dbReference>
<reference evidence="3 4" key="2">
    <citation type="journal article" date="2014" name="Curr. Biol.">
        <title>Symbiont-Supplemented Maternal Investment Underpinning Host's Ecological Adaptation.</title>
        <authorList>
            <person name="Kaiwa N."/>
            <person name="Hosokawa T."/>
            <person name="Nikoh N."/>
            <person name="Tanahashi M."/>
            <person name="Moriyama M."/>
            <person name="Meng X.Y."/>
            <person name="Maeda T."/>
            <person name="Yamaguchi K."/>
            <person name="Shigenobu S."/>
            <person name="Ito M."/>
            <person name="Fukatsu T."/>
        </authorList>
    </citation>
    <scope>NUCLEOTIDE SEQUENCE [LARGE SCALE GENOMIC DNA]</scope>
    <source>
        <strain evidence="3 4">UwTKB</strain>
    </source>
</reference>
<evidence type="ECO:0000313" key="4">
    <source>
        <dbReference type="Proteomes" id="UP000031627"/>
    </source>
</evidence>
<dbReference type="GO" id="GO:0051539">
    <property type="term" value="F:4 iron, 4 sulfur cluster binding"/>
    <property type="evidence" value="ECO:0007669"/>
    <property type="project" value="TreeGrafter"/>
</dbReference>
<sequence>MNTNLSPHKLNCTDNAINKLKSLMYSKKNMKKKLRIAITGGGCNGFQYNFIFDEKINEDDIVLKISEVFIVIDYISFQYLDGGSLDYIENFSGSRFTITNPKAKTTCSCGYSFSLE</sequence>
<dbReference type="InterPro" id="IPR000361">
    <property type="entry name" value="ATAP_core_dom"/>
</dbReference>
<accession>A0A090AL95</accession>
<feature type="domain" description="Core" evidence="2">
    <location>
        <begin position="9"/>
        <end position="110"/>
    </location>
</feature>
<proteinExistence type="predicted"/>
<dbReference type="OrthoDB" id="9801228at2"/>
<dbReference type="EMBL" id="AP014521">
    <property type="protein sequence ID" value="BAP58389.1"/>
    <property type="molecule type" value="Genomic_DNA"/>
</dbReference>
<name>A0A090AL95_9ENTR</name>
<dbReference type="PANTHER" id="PTHR43011">
    <property type="entry name" value="IRON-SULFUR CLUSTER ASSEMBLY 2 HOMOLOG, MITOCHONDRIAL"/>
    <property type="match status" value="1"/>
</dbReference>
<dbReference type="InterPro" id="IPR017870">
    <property type="entry name" value="FeS_cluster_insertion_CS"/>
</dbReference>
<dbReference type="PROSITE" id="PS01152">
    <property type="entry name" value="HESB"/>
    <property type="match status" value="1"/>
</dbReference>
<evidence type="ECO:0000313" key="3">
    <source>
        <dbReference type="EMBL" id="BAP58389.1"/>
    </source>
</evidence>
<dbReference type="GO" id="GO:0005506">
    <property type="term" value="F:iron ion binding"/>
    <property type="evidence" value="ECO:0007669"/>
    <property type="project" value="TreeGrafter"/>
</dbReference>
<dbReference type="Pfam" id="PF01521">
    <property type="entry name" value="Fe-S_biosyn"/>
    <property type="match status" value="1"/>
</dbReference>
<evidence type="ECO:0000256" key="1">
    <source>
        <dbReference type="ARBA" id="ARBA00023004"/>
    </source>
</evidence>
<dbReference type="Gene3D" id="2.60.300.12">
    <property type="entry name" value="HesB-like domain"/>
    <property type="match status" value="1"/>
</dbReference>
<dbReference type="NCBIfam" id="NF010147">
    <property type="entry name" value="PRK13623.1"/>
    <property type="match status" value="1"/>
</dbReference>